<dbReference type="Proteomes" id="UP000250245">
    <property type="component" value="Unassembled WGS sequence"/>
</dbReference>
<dbReference type="RefSeq" id="WP_004009679.1">
    <property type="nucleotide sequence ID" value="NZ_CP068112.1"/>
</dbReference>
<dbReference type="OMA" id="IQMRRWR"/>
<evidence type="ECO:0000313" key="3">
    <source>
        <dbReference type="EMBL" id="NMW86975.1"/>
    </source>
</evidence>
<evidence type="ECO:0000313" key="6">
    <source>
        <dbReference type="Proteomes" id="UP000553981"/>
    </source>
</evidence>
<dbReference type="Proteomes" id="UP000553981">
    <property type="component" value="Unassembled WGS sequence"/>
</dbReference>
<evidence type="ECO:0000313" key="5">
    <source>
        <dbReference type="Proteomes" id="UP000250245"/>
    </source>
</evidence>
<organism evidence="4 5">
    <name type="scientific">Mobiluncus curtisii</name>
    <dbReference type="NCBI Taxonomy" id="2051"/>
    <lineage>
        <taxon>Bacteria</taxon>
        <taxon>Bacillati</taxon>
        <taxon>Actinomycetota</taxon>
        <taxon>Actinomycetes</taxon>
        <taxon>Actinomycetales</taxon>
        <taxon>Actinomycetaceae</taxon>
        <taxon>Mobiluncus</taxon>
    </lineage>
</organism>
<keyword evidence="2" id="KW-0812">Transmembrane</keyword>
<dbReference type="AlphaFoldDB" id="A0A2X2YV46"/>
<feature type="region of interest" description="Disordered" evidence="1">
    <location>
        <begin position="1"/>
        <end position="72"/>
    </location>
</feature>
<feature type="transmembrane region" description="Helical" evidence="2">
    <location>
        <begin position="141"/>
        <end position="159"/>
    </location>
</feature>
<name>A0A2X2YV46_9ACTO</name>
<reference evidence="3 6" key="2">
    <citation type="submission" date="2020-04" db="EMBL/GenBank/DDBJ databases">
        <title>Antimicrobial susceptibility and clonality of vaginal-derived multi-drug resistant Mobiluncus isolates in China.</title>
        <authorList>
            <person name="Zhang X."/>
        </authorList>
    </citation>
    <scope>NUCLEOTIDE SEQUENCE [LARGE SCALE GENOMIC DNA]</scope>
    <source>
        <strain evidence="3 6">19</strain>
    </source>
</reference>
<dbReference type="EMBL" id="JABCUI010000001">
    <property type="protein sequence ID" value="NMW86975.1"/>
    <property type="molecule type" value="Genomic_DNA"/>
</dbReference>
<evidence type="ECO:0000313" key="4">
    <source>
        <dbReference type="EMBL" id="SQB64445.1"/>
    </source>
</evidence>
<dbReference type="InterPro" id="IPR021403">
    <property type="entry name" value="DUF3043"/>
</dbReference>
<accession>A0A2X2YV46</accession>
<feature type="compositionally biased region" description="Basic and acidic residues" evidence="1">
    <location>
        <begin position="48"/>
        <end position="72"/>
    </location>
</feature>
<evidence type="ECO:0000256" key="1">
    <source>
        <dbReference type="SAM" id="MobiDB-lite"/>
    </source>
</evidence>
<reference evidence="4 5" key="1">
    <citation type="submission" date="2018-06" db="EMBL/GenBank/DDBJ databases">
        <authorList>
            <consortium name="Pathogen Informatics"/>
            <person name="Doyle S."/>
        </authorList>
    </citation>
    <scope>NUCLEOTIDE SEQUENCE [LARGE SCALE GENOMIC DNA]</scope>
    <source>
        <strain evidence="4 5">NCTC11820</strain>
    </source>
</reference>
<evidence type="ECO:0000256" key="2">
    <source>
        <dbReference type="SAM" id="Phobius"/>
    </source>
</evidence>
<gene>
    <name evidence="3" type="ORF">HHJ67_04320</name>
    <name evidence="4" type="ORF">NCTC11820_00789</name>
</gene>
<dbReference type="Pfam" id="PF11241">
    <property type="entry name" value="DUF3043"/>
    <property type="match status" value="1"/>
</dbReference>
<sequence length="212" mass="24454">MSLLKKPQPSESKNPGESKSSTNPRQKKGPTPSRKQQEARNYQGLLGVDKKIAKERAREESRRRYEREQEGLRTGREDLLPYQHRGQARRMTRDFIDSRYSFAEFMLVTMLVLMALSLIAVSILNRQDTELAQKVNTWTLFGSYAVLILGMLDGGIIAGRAHRQCVKRLGLENIPRGLRWYAFTRAIMIRRWRSPKPQVARGKAAKQQQNSR</sequence>
<keyword evidence="2" id="KW-0472">Membrane</keyword>
<keyword evidence="2" id="KW-1133">Transmembrane helix</keyword>
<proteinExistence type="predicted"/>
<feature type="compositionally biased region" description="Polar residues" evidence="1">
    <location>
        <begin position="9"/>
        <end position="24"/>
    </location>
</feature>
<protein>
    <submittedName>
        <fullName evidence="3">DUF3043 domain-containing protein</fullName>
    </submittedName>
    <submittedName>
        <fullName evidence="4">Protein of uncharacterized function (DUF3043)</fullName>
    </submittedName>
</protein>
<dbReference type="GeneID" id="55565902"/>
<dbReference type="EMBL" id="UASJ01000001">
    <property type="protein sequence ID" value="SQB64445.1"/>
    <property type="molecule type" value="Genomic_DNA"/>
</dbReference>
<feature type="transmembrane region" description="Helical" evidence="2">
    <location>
        <begin position="100"/>
        <end position="121"/>
    </location>
</feature>